<proteinExistence type="predicted"/>
<evidence type="ECO:0000313" key="2">
    <source>
        <dbReference type="EMBL" id="BDS06535.1"/>
    </source>
</evidence>
<reference evidence="2" key="1">
    <citation type="submission" date="2024-07" db="EMBL/GenBank/DDBJ databases">
        <title>Complete genome sequence of Verrucomicrobiaceae bacterium NT6N.</title>
        <authorList>
            <person name="Huang C."/>
            <person name="Takami H."/>
            <person name="Hamasaki K."/>
        </authorList>
    </citation>
    <scope>NUCLEOTIDE SEQUENCE</scope>
    <source>
        <strain evidence="2">NT6N</strain>
    </source>
</reference>
<dbReference type="AlphaFoldDB" id="A0AAT9FKK6"/>
<gene>
    <name evidence="2" type="ORF">NT6N_15750</name>
</gene>
<name>A0AAT9FKK6_9BACT</name>
<dbReference type="SUPFAM" id="SSF82199">
    <property type="entry name" value="SET domain"/>
    <property type="match status" value="1"/>
</dbReference>
<dbReference type="Gene3D" id="2.170.270.10">
    <property type="entry name" value="SET domain"/>
    <property type="match status" value="1"/>
</dbReference>
<evidence type="ECO:0000259" key="1">
    <source>
        <dbReference type="PROSITE" id="PS50280"/>
    </source>
</evidence>
<organism evidence="2">
    <name type="scientific">Oceaniferula spumae</name>
    <dbReference type="NCBI Taxonomy" id="2979115"/>
    <lineage>
        <taxon>Bacteria</taxon>
        <taxon>Pseudomonadati</taxon>
        <taxon>Verrucomicrobiota</taxon>
        <taxon>Verrucomicrobiia</taxon>
        <taxon>Verrucomicrobiales</taxon>
        <taxon>Verrucomicrobiaceae</taxon>
        <taxon>Oceaniferula</taxon>
    </lineage>
</organism>
<feature type="domain" description="SET" evidence="1">
    <location>
        <begin position="1"/>
        <end position="108"/>
    </location>
</feature>
<sequence>MTELRLVSDDIGYGVFATEFIPQGTIVYVQDPLEIVVSSVEYTLLNVQMQQMVEKYSYISSLGDRILSWDFGKYVNHRCDCNTMSTGWGFEIALRDIRQGEEITDDYGLFNLEYDMPVSCGCNRCRKFVRRNDIDMHYRAWDEKIQHAMARVMRVEQPLLSVIDADVWASVTAFSQGRAPYISVMELKHEPCEEKMMVS</sequence>
<dbReference type="InterPro" id="IPR001214">
    <property type="entry name" value="SET_dom"/>
</dbReference>
<dbReference type="KEGG" id="osu:NT6N_15750"/>
<dbReference type="InterPro" id="IPR046341">
    <property type="entry name" value="SET_dom_sf"/>
</dbReference>
<dbReference type="Pfam" id="PF00856">
    <property type="entry name" value="SET"/>
    <property type="match status" value="1"/>
</dbReference>
<dbReference type="PROSITE" id="PS50280">
    <property type="entry name" value="SET"/>
    <property type="match status" value="1"/>
</dbReference>
<dbReference type="EMBL" id="AP026866">
    <property type="protein sequence ID" value="BDS06535.1"/>
    <property type="molecule type" value="Genomic_DNA"/>
</dbReference>
<accession>A0AAT9FKK6</accession>
<protein>
    <recommendedName>
        <fullName evidence="1">SET domain-containing protein</fullName>
    </recommendedName>
</protein>